<comment type="caution">
    <text evidence="3">The sequence shown here is derived from an EMBL/GenBank/DDBJ whole genome shotgun (WGS) entry which is preliminary data.</text>
</comment>
<reference evidence="3 4" key="1">
    <citation type="journal article" date="2014" name="PLoS Genet.">
        <title>Phylogenetically driven sequencing of extremely halophilic archaea reveals strategies for static and dynamic osmo-response.</title>
        <authorList>
            <person name="Becker E.A."/>
            <person name="Seitzer P.M."/>
            <person name="Tritt A."/>
            <person name="Larsen D."/>
            <person name="Krusor M."/>
            <person name="Yao A.I."/>
            <person name="Wu D."/>
            <person name="Madern D."/>
            <person name="Eisen J.A."/>
            <person name="Darling A.E."/>
            <person name="Facciotti M.T."/>
        </authorList>
    </citation>
    <scope>NUCLEOTIDE SEQUENCE [LARGE SCALE GENOMIC DNA]</scope>
    <source>
        <strain evidence="3 4">DSM 12281</strain>
    </source>
</reference>
<evidence type="ECO:0000256" key="2">
    <source>
        <dbReference type="SAM" id="Phobius"/>
    </source>
</evidence>
<dbReference type="EMBL" id="AOIL01000051">
    <property type="protein sequence ID" value="ELY88326.1"/>
    <property type="molecule type" value="Genomic_DNA"/>
</dbReference>
<evidence type="ECO:0000256" key="1">
    <source>
        <dbReference type="SAM" id="MobiDB-lite"/>
    </source>
</evidence>
<dbReference type="STRING" id="1230458.C484_15472"/>
<evidence type="ECO:0000313" key="3">
    <source>
        <dbReference type="EMBL" id="ELY88326.1"/>
    </source>
</evidence>
<feature type="compositionally biased region" description="Basic and acidic residues" evidence="1">
    <location>
        <begin position="215"/>
        <end position="225"/>
    </location>
</feature>
<gene>
    <name evidence="3" type="ORF">C484_15472</name>
</gene>
<proteinExistence type="predicted"/>
<feature type="transmembrane region" description="Helical" evidence="2">
    <location>
        <begin position="80"/>
        <end position="99"/>
    </location>
</feature>
<evidence type="ECO:0000313" key="4">
    <source>
        <dbReference type="Proteomes" id="UP000011648"/>
    </source>
</evidence>
<keyword evidence="2" id="KW-1133">Transmembrane helix</keyword>
<keyword evidence="2" id="KW-0812">Transmembrane</keyword>
<name>L9ZQG9_9EURY</name>
<dbReference type="PATRIC" id="fig|1230458.4.peg.3130"/>
<keyword evidence="2" id="KW-0472">Membrane</keyword>
<feature type="region of interest" description="Disordered" evidence="1">
    <location>
        <begin position="204"/>
        <end position="249"/>
    </location>
</feature>
<sequence length="249" mass="26293">MAVNWTHHVDTLHYDGETEQRRLELETATIVVTSHRVLAFDRSSRSHSPGTHPYRHVDRPNVQHVTVSQSGSTKHLLRSLLAGALGLTLLTIAAVVSFGELIPELELDGTVAGDRAGTGTATDAGDAAGTTAAVDSTFETLGVLFQVLDTGILIGGILSLALAAVFAGLYVRSRSRQLVLEVAGGDDIAVPLGETDDAAPITLSLSEAIQPGPTADRRSPAERAEFSQSSESGESHPRGDRRRGRDESG</sequence>
<dbReference type="Proteomes" id="UP000011648">
    <property type="component" value="Unassembled WGS sequence"/>
</dbReference>
<feature type="transmembrane region" description="Helical" evidence="2">
    <location>
        <begin position="151"/>
        <end position="171"/>
    </location>
</feature>
<dbReference type="OrthoDB" id="222505at2157"/>
<keyword evidence="4" id="KW-1185">Reference proteome</keyword>
<feature type="compositionally biased region" description="Basic and acidic residues" evidence="1">
    <location>
        <begin position="233"/>
        <end position="249"/>
    </location>
</feature>
<dbReference type="AlphaFoldDB" id="L9ZQG9"/>
<accession>L9ZQG9</accession>
<organism evidence="3 4">
    <name type="scientific">Natrialba taiwanensis DSM 12281</name>
    <dbReference type="NCBI Taxonomy" id="1230458"/>
    <lineage>
        <taxon>Archaea</taxon>
        <taxon>Methanobacteriati</taxon>
        <taxon>Methanobacteriota</taxon>
        <taxon>Stenosarchaea group</taxon>
        <taxon>Halobacteria</taxon>
        <taxon>Halobacteriales</taxon>
        <taxon>Natrialbaceae</taxon>
        <taxon>Natrialba</taxon>
    </lineage>
</organism>
<protein>
    <submittedName>
        <fullName evidence="3">Uncharacterized protein</fullName>
    </submittedName>
</protein>